<proteinExistence type="predicted"/>
<dbReference type="AlphaFoldDB" id="A0AA88DQY8"/>
<evidence type="ECO:0000313" key="3">
    <source>
        <dbReference type="Proteomes" id="UP001187192"/>
    </source>
</evidence>
<reference evidence="2" key="1">
    <citation type="submission" date="2023-07" db="EMBL/GenBank/DDBJ databases">
        <title>draft genome sequence of fig (Ficus carica).</title>
        <authorList>
            <person name="Takahashi T."/>
            <person name="Nishimura K."/>
        </authorList>
    </citation>
    <scope>NUCLEOTIDE SEQUENCE</scope>
</reference>
<gene>
    <name evidence="2" type="ORF">TIFTF001_028776</name>
</gene>
<feature type="compositionally biased region" description="Polar residues" evidence="1">
    <location>
        <begin position="8"/>
        <end position="21"/>
    </location>
</feature>
<dbReference type="Proteomes" id="UP001187192">
    <property type="component" value="Unassembled WGS sequence"/>
</dbReference>
<dbReference type="EMBL" id="BTGU01000090">
    <property type="protein sequence ID" value="GMN59686.1"/>
    <property type="molecule type" value="Genomic_DNA"/>
</dbReference>
<organism evidence="2 3">
    <name type="scientific">Ficus carica</name>
    <name type="common">Common fig</name>
    <dbReference type="NCBI Taxonomy" id="3494"/>
    <lineage>
        <taxon>Eukaryota</taxon>
        <taxon>Viridiplantae</taxon>
        <taxon>Streptophyta</taxon>
        <taxon>Embryophyta</taxon>
        <taxon>Tracheophyta</taxon>
        <taxon>Spermatophyta</taxon>
        <taxon>Magnoliopsida</taxon>
        <taxon>eudicotyledons</taxon>
        <taxon>Gunneridae</taxon>
        <taxon>Pentapetalae</taxon>
        <taxon>rosids</taxon>
        <taxon>fabids</taxon>
        <taxon>Rosales</taxon>
        <taxon>Moraceae</taxon>
        <taxon>Ficeae</taxon>
        <taxon>Ficus</taxon>
    </lineage>
</organism>
<accession>A0AA88DQY8</accession>
<feature type="region of interest" description="Disordered" evidence="1">
    <location>
        <begin position="1"/>
        <end position="23"/>
    </location>
</feature>
<name>A0AA88DQY8_FICCA</name>
<comment type="caution">
    <text evidence="2">The sequence shown here is derived from an EMBL/GenBank/DDBJ whole genome shotgun (WGS) entry which is preliminary data.</text>
</comment>
<evidence type="ECO:0000256" key="1">
    <source>
        <dbReference type="SAM" id="MobiDB-lite"/>
    </source>
</evidence>
<protein>
    <submittedName>
        <fullName evidence="2">Uncharacterized protein</fullName>
    </submittedName>
</protein>
<sequence length="388" mass="44304">MESENDSETVSRTPPRSNDNMPPQLRALITPVLDTPPPTFHLKSDQMNFKCKTTTKCLLANAVEVVMKALKDYPRAFSIRLHPNPNSNVYNGPEGCHRTSAEDLSMENKFKKKKRLQRWKTFYKGSEIPSIVPDDDESDAIIGQWTIILENELSSIFWETVWYADLEGHRNFLRLYVSTEEVQREDPTEVENIRHENVRCEESRPQHDSSPMGQSRSMPCHSPLTDESMLPQASHLVDDPRVLHKLKALEEKIEKMDREVKSQYSQLKKIVTERLDKMMNIIERLVPQQSTWAGNGSRGGDRVAIEGVGFENGRDVNVMASGNEDVGIENDRGFENVRDGDVNIDNTELNVQVRDVRDNVDTEMNVLYYHSPISSNDCANEEDVSEVV</sequence>
<feature type="compositionally biased region" description="Polar residues" evidence="1">
    <location>
        <begin position="208"/>
        <end position="217"/>
    </location>
</feature>
<feature type="region of interest" description="Disordered" evidence="1">
    <location>
        <begin position="200"/>
        <end position="227"/>
    </location>
</feature>
<keyword evidence="3" id="KW-1185">Reference proteome</keyword>
<evidence type="ECO:0000313" key="2">
    <source>
        <dbReference type="EMBL" id="GMN59686.1"/>
    </source>
</evidence>